<keyword evidence="2" id="KW-0805">Transcription regulation</keyword>
<dbReference type="GO" id="GO:0003677">
    <property type="term" value="F:DNA binding"/>
    <property type="evidence" value="ECO:0007669"/>
    <property type="project" value="UniProtKB-KW"/>
</dbReference>
<dbReference type="GO" id="GO:0016987">
    <property type="term" value="F:sigma factor activity"/>
    <property type="evidence" value="ECO:0007669"/>
    <property type="project" value="UniProtKB-KW"/>
</dbReference>
<dbReference type="Pfam" id="PF08281">
    <property type="entry name" value="Sigma70_r4_2"/>
    <property type="match status" value="1"/>
</dbReference>
<dbReference type="SUPFAM" id="SSF88659">
    <property type="entry name" value="Sigma3 and sigma4 domains of RNA polymerase sigma factors"/>
    <property type="match status" value="1"/>
</dbReference>
<evidence type="ECO:0000313" key="9">
    <source>
        <dbReference type="Proteomes" id="UP000320580"/>
    </source>
</evidence>
<dbReference type="InterPro" id="IPR013249">
    <property type="entry name" value="RNA_pol_sigma70_r4_t2"/>
</dbReference>
<organism evidence="8 9">
    <name type="scientific">Streptomyces qinzhouensis</name>
    <dbReference type="NCBI Taxonomy" id="2599401"/>
    <lineage>
        <taxon>Bacteria</taxon>
        <taxon>Bacillati</taxon>
        <taxon>Actinomycetota</taxon>
        <taxon>Actinomycetes</taxon>
        <taxon>Kitasatosporales</taxon>
        <taxon>Streptomycetaceae</taxon>
        <taxon>Streptomyces</taxon>
    </lineage>
</organism>
<keyword evidence="3" id="KW-0731">Sigma factor</keyword>
<dbReference type="SUPFAM" id="SSF88946">
    <property type="entry name" value="Sigma2 domain of RNA polymerase sigma factors"/>
    <property type="match status" value="1"/>
</dbReference>
<comment type="similarity">
    <text evidence="1">Belongs to the sigma-70 factor family. ECF subfamily.</text>
</comment>
<feature type="domain" description="RNA polymerase sigma factor 70 region 4 type 2" evidence="7">
    <location>
        <begin position="157"/>
        <end position="200"/>
    </location>
</feature>
<dbReference type="OrthoDB" id="9822493at2"/>
<keyword evidence="4" id="KW-0238">DNA-binding</keyword>
<gene>
    <name evidence="8" type="ORF">FQU76_14620</name>
</gene>
<sequence length="217" mass="24084">MKSDDQAARWPGTKAGRQAAARMSVPRPSGSKEVIGGHGEEQLPPASRKQWKQTLGMRLHCLALAYKYVSWDEAEDVWQDTKTAMWGRLGKGPVDTLPAYVKTVCRHAAVDRLKRTKARAEVFFGDDVERLESREPVFNVSIDGRIRELLAVIRPVMTEHEARVFVLRAGLGWRVKSVAEALGISEDAVKSAYYAGKKKIAPTGTGRGAIFRLLNPE</sequence>
<dbReference type="InterPro" id="IPR013324">
    <property type="entry name" value="RNA_pol_sigma_r3/r4-like"/>
</dbReference>
<dbReference type="RefSeq" id="WP_146480890.1">
    <property type="nucleotide sequence ID" value="NZ_CP042266.1"/>
</dbReference>
<evidence type="ECO:0000259" key="7">
    <source>
        <dbReference type="Pfam" id="PF08281"/>
    </source>
</evidence>
<evidence type="ECO:0000256" key="4">
    <source>
        <dbReference type="ARBA" id="ARBA00023125"/>
    </source>
</evidence>
<dbReference type="Proteomes" id="UP000320580">
    <property type="component" value="Chromosome"/>
</dbReference>
<dbReference type="PANTHER" id="PTHR43133">
    <property type="entry name" value="RNA POLYMERASE ECF-TYPE SIGMA FACTO"/>
    <property type="match status" value="1"/>
</dbReference>
<keyword evidence="5" id="KW-0804">Transcription</keyword>
<evidence type="ECO:0000256" key="6">
    <source>
        <dbReference type="SAM" id="MobiDB-lite"/>
    </source>
</evidence>
<dbReference type="InterPro" id="IPR036388">
    <property type="entry name" value="WH-like_DNA-bd_sf"/>
</dbReference>
<evidence type="ECO:0000256" key="3">
    <source>
        <dbReference type="ARBA" id="ARBA00023082"/>
    </source>
</evidence>
<evidence type="ECO:0000256" key="1">
    <source>
        <dbReference type="ARBA" id="ARBA00010641"/>
    </source>
</evidence>
<proteinExistence type="inferred from homology"/>
<protein>
    <submittedName>
        <fullName evidence="8">Sigma-70 family RNA polymerase sigma factor</fullName>
    </submittedName>
</protein>
<name>A0A5B8JJ76_9ACTN</name>
<dbReference type="AlphaFoldDB" id="A0A5B8JJ76"/>
<dbReference type="Gene3D" id="1.10.1740.10">
    <property type="match status" value="1"/>
</dbReference>
<reference evidence="8 9" key="1">
    <citation type="submission" date="2019-07" db="EMBL/GenBank/DDBJ databases">
        <authorList>
            <person name="Zhu P."/>
        </authorList>
    </citation>
    <scope>NUCLEOTIDE SEQUENCE [LARGE SCALE GENOMIC DNA]</scope>
    <source>
        <strain evidence="8 9">SSL-25</strain>
    </source>
</reference>
<dbReference type="InterPro" id="IPR013325">
    <property type="entry name" value="RNA_pol_sigma_r2"/>
</dbReference>
<keyword evidence="9" id="KW-1185">Reference proteome</keyword>
<dbReference type="Gene3D" id="1.10.10.10">
    <property type="entry name" value="Winged helix-like DNA-binding domain superfamily/Winged helix DNA-binding domain"/>
    <property type="match status" value="1"/>
</dbReference>
<dbReference type="PANTHER" id="PTHR43133:SF8">
    <property type="entry name" value="RNA POLYMERASE SIGMA FACTOR HI_1459-RELATED"/>
    <property type="match status" value="1"/>
</dbReference>
<dbReference type="KEGG" id="sqz:FQU76_14620"/>
<feature type="region of interest" description="Disordered" evidence="6">
    <location>
        <begin position="1"/>
        <end position="48"/>
    </location>
</feature>
<evidence type="ECO:0000256" key="5">
    <source>
        <dbReference type="ARBA" id="ARBA00023163"/>
    </source>
</evidence>
<dbReference type="InterPro" id="IPR039425">
    <property type="entry name" value="RNA_pol_sigma-70-like"/>
</dbReference>
<accession>A0A5B8JJ76</accession>
<evidence type="ECO:0000256" key="2">
    <source>
        <dbReference type="ARBA" id="ARBA00023015"/>
    </source>
</evidence>
<dbReference type="GO" id="GO:0006352">
    <property type="term" value="P:DNA-templated transcription initiation"/>
    <property type="evidence" value="ECO:0007669"/>
    <property type="project" value="InterPro"/>
</dbReference>
<evidence type="ECO:0000313" key="8">
    <source>
        <dbReference type="EMBL" id="QDY77553.1"/>
    </source>
</evidence>
<dbReference type="EMBL" id="CP042266">
    <property type="protein sequence ID" value="QDY77553.1"/>
    <property type="molecule type" value="Genomic_DNA"/>
</dbReference>